<evidence type="ECO:0000313" key="1">
    <source>
        <dbReference type="EMBL" id="CEM42553.1"/>
    </source>
</evidence>
<dbReference type="EMBL" id="CDMZ01002475">
    <property type="protein sequence ID" value="CEM42553.1"/>
    <property type="molecule type" value="Genomic_DNA"/>
</dbReference>
<gene>
    <name evidence="1" type="ORF">Cvel_26832</name>
</gene>
<protein>
    <recommendedName>
        <fullName evidence="2">Glycogen debranching enzyme C-terminal domain-containing protein</fullName>
    </recommendedName>
</protein>
<dbReference type="SUPFAM" id="SSF48208">
    <property type="entry name" value="Six-hairpin glycosidases"/>
    <property type="match status" value="1"/>
</dbReference>
<dbReference type="AlphaFoldDB" id="A0A0G4HF77"/>
<dbReference type="VEuPathDB" id="CryptoDB:Cvel_26832"/>
<evidence type="ECO:0008006" key="2">
    <source>
        <dbReference type="Google" id="ProtNLM"/>
    </source>
</evidence>
<reference evidence="1" key="1">
    <citation type="submission" date="2014-11" db="EMBL/GenBank/DDBJ databases">
        <authorList>
            <person name="Otto D Thomas"/>
            <person name="Naeem Raeece"/>
        </authorList>
    </citation>
    <scope>NUCLEOTIDE SEQUENCE</scope>
</reference>
<name>A0A0G4HF77_9ALVE</name>
<accession>A0A0G4HF77</accession>
<organism evidence="1">
    <name type="scientific">Chromera velia CCMP2878</name>
    <dbReference type="NCBI Taxonomy" id="1169474"/>
    <lineage>
        <taxon>Eukaryota</taxon>
        <taxon>Sar</taxon>
        <taxon>Alveolata</taxon>
        <taxon>Colpodellida</taxon>
        <taxon>Chromeraceae</taxon>
        <taxon>Chromera</taxon>
    </lineage>
</organism>
<proteinExistence type="predicted"/>
<dbReference type="InterPro" id="IPR008928">
    <property type="entry name" value="6-hairpin_glycosidase_sf"/>
</dbReference>
<dbReference type="GO" id="GO:0005975">
    <property type="term" value="P:carbohydrate metabolic process"/>
    <property type="evidence" value="ECO:0007669"/>
    <property type="project" value="InterPro"/>
</dbReference>
<sequence length="439" mass="48703">MLLAYLLATATASLLAVSFVSLSIFPVGQIETPFYLAESDEVPTEGEPEWATELRNHSLNGLLGNLVVWKNQTFLTAGAVQYRSLWVRDAAHCSSALRTAGLGHVMANLIDLYVLFLRDGTGPKVFDVMNPELRSIVSTLRQALGLPRVALKFPPDAPLTALYKDSRGSTPIDSNLLMIIAALDLEDQSLIERRAGAFCEMLGYYDGLASSDGLLHQPAFSDWQDSQRREGVTFLTNLLYWRAGSGLEERCRGLVSTDFEELRHRMVQTFFDGNLFRSVGLAAPHVSLDGNLLAIRWGFAEDPEKLYAALRASALWDPFPGRCTFPDYPRGNSSWQVKIPGVGLQHYHDSMHWSWLIALSAETAYRLGDLQGGDAIGRGLHAMVRRDGGVAEVYTQHTTKDGLALLPFRSLLYESEKPFSWGAAYGGQELEEKRREETT</sequence>